<sequence length="92" mass="10614">MRLDGYEVLAGDPVYDLYFGDGRVHSLTADDQIVVSYGSRMFVYDERGIGQHGRRSLYWHNPILVVPMKDERMWSLQRRLNATIADALRPGE</sequence>
<dbReference type="AlphaFoldDB" id="A0A9N8N6A5"/>
<name>A0A9N8N6A5_9BURK</name>
<proteinExistence type="predicted"/>
<evidence type="ECO:0000313" key="1">
    <source>
        <dbReference type="EMBL" id="CAE6958786.1"/>
    </source>
</evidence>
<evidence type="ECO:0000313" key="2">
    <source>
        <dbReference type="Proteomes" id="UP000675121"/>
    </source>
</evidence>
<accession>A0A9N8N6A5</accession>
<protein>
    <submittedName>
        <fullName evidence="1">Uncharacterized protein</fullName>
    </submittedName>
</protein>
<gene>
    <name evidence="1" type="ORF">R70211_06782</name>
</gene>
<keyword evidence="2" id="KW-1185">Reference proteome</keyword>
<dbReference type="EMBL" id="CAJNAS010000029">
    <property type="protein sequence ID" value="CAE6958786.1"/>
    <property type="molecule type" value="Genomic_DNA"/>
</dbReference>
<organism evidence="1 2">
    <name type="scientific">Paraburkholderia domus</name>
    <dbReference type="NCBI Taxonomy" id="2793075"/>
    <lineage>
        <taxon>Bacteria</taxon>
        <taxon>Pseudomonadati</taxon>
        <taxon>Pseudomonadota</taxon>
        <taxon>Betaproteobacteria</taxon>
        <taxon>Burkholderiales</taxon>
        <taxon>Burkholderiaceae</taxon>
        <taxon>Paraburkholderia</taxon>
    </lineage>
</organism>
<dbReference type="Proteomes" id="UP000675121">
    <property type="component" value="Unassembled WGS sequence"/>
</dbReference>
<dbReference type="RefSeq" id="WP_201138577.1">
    <property type="nucleotide sequence ID" value="NZ_CAJNAS010000029.1"/>
</dbReference>
<comment type="caution">
    <text evidence="1">The sequence shown here is derived from an EMBL/GenBank/DDBJ whole genome shotgun (WGS) entry which is preliminary data.</text>
</comment>
<reference evidence="1" key="1">
    <citation type="submission" date="2021-02" db="EMBL/GenBank/DDBJ databases">
        <authorList>
            <person name="Vanwijnsberghe S."/>
        </authorList>
    </citation>
    <scope>NUCLEOTIDE SEQUENCE</scope>
    <source>
        <strain evidence="1">R-70211</strain>
    </source>
</reference>